<evidence type="ECO:0000313" key="7">
    <source>
        <dbReference type="Proteomes" id="UP000243180"/>
    </source>
</evidence>
<keyword evidence="3" id="KW-0238">DNA-binding</keyword>
<dbReference type="CDD" id="cd08419">
    <property type="entry name" value="PBP2_CbbR_RubisCO_like"/>
    <property type="match status" value="1"/>
</dbReference>
<dbReference type="GO" id="GO:0003700">
    <property type="term" value="F:DNA-binding transcription factor activity"/>
    <property type="evidence" value="ECO:0007669"/>
    <property type="project" value="InterPro"/>
</dbReference>
<dbReference type="PANTHER" id="PTHR30126">
    <property type="entry name" value="HTH-TYPE TRANSCRIPTIONAL REGULATOR"/>
    <property type="match status" value="1"/>
</dbReference>
<dbReference type="PRINTS" id="PR00039">
    <property type="entry name" value="HTHLYSR"/>
</dbReference>
<name>A0A1B4XIT4_9GAMM</name>
<dbReference type="Gene3D" id="3.40.190.290">
    <property type="match status" value="1"/>
</dbReference>
<dbReference type="Pfam" id="PF00126">
    <property type="entry name" value="HTH_1"/>
    <property type="match status" value="1"/>
</dbReference>
<dbReference type="PANTHER" id="PTHR30126:SF5">
    <property type="entry name" value="HTH-TYPE TRANSCRIPTIONAL ACTIVATOR CMPR"/>
    <property type="match status" value="1"/>
</dbReference>
<protein>
    <submittedName>
        <fullName evidence="6">LysR family transcriptional regulator</fullName>
    </submittedName>
</protein>
<dbReference type="RefSeq" id="WP_096361413.1">
    <property type="nucleotide sequence ID" value="NZ_AP014879.1"/>
</dbReference>
<dbReference type="InterPro" id="IPR005119">
    <property type="entry name" value="LysR_subst-bd"/>
</dbReference>
<dbReference type="Gene3D" id="1.10.10.10">
    <property type="entry name" value="Winged helix-like DNA-binding domain superfamily/Winged helix DNA-binding domain"/>
    <property type="match status" value="1"/>
</dbReference>
<evidence type="ECO:0000256" key="3">
    <source>
        <dbReference type="ARBA" id="ARBA00023125"/>
    </source>
</evidence>
<evidence type="ECO:0000256" key="4">
    <source>
        <dbReference type="ARBA" id="ARBA00023163"/>
    </source>
</evidence>
<proteinExistence type="inferred from homology"/>
<keyword evidence="2" id="KW-0805">Transcription regulation</keyword>
<dbReference type="GO" id="GO:0000976">
    <property type="term" value="F:transcription cis-regulatory region binding"/>
    <property type="evidence" value="ECO:0007669"/>
    <property type="project" value="TreeGrafter"/>
</dbReference>
<dbReference type="Proteomes" id="UP000243180">
    <property type="component" value="Chromosome"/>
</dbReference>
<dbReference type="InterPro" id="IPR036388">
    <property type="entry name" value="WH-like_DNA-bd_sf"/>
</dbReference>
<dbReference type="InParanoid" id="A0A1B4XIT4"/>
<dbReference type="SUPFAM" id="SSF46785">
    <property type="entry name" value="Winged helix' DNA-binding domain"/>
    <property type="match status" value="1"/>
</dbReference>
<dbReference type="KEGG" id="slim:SCL_2426"/>
<feature type="domain" description="HTH lysR-type" evidence="5">
    <location>
        <begin position="3"/>
        <end position="60"/>
    </location>
</feature>
<dbReference type="PROSITE" id="PS50931">
    <property type="entry name" value="HTH_LYSR"/>
    <property type="match status" value="1"/>
</dbReference>
<evidence type="ECO:0000259" key="5">
    <source>
        <dbReference type="PROSITE" id="PS50931"/>
    </source>
</evidence>
<evidence type="ECO:0000256" key="1">
    <source>
        <dbReference type="ARBA" id="ARBA00009437"/>
    </source>
</evidence>
<evidence type="ECO:0000256" key="2">
    <source>
        <dbReference type="ARBA" id="ARBA00023015"/>
    </source>
</evidence>
<comment type="similarity">
    <text evidence="1">Belongs to the LysR transcriptional regulatory family.</text>
</comment>
<sequence>MHLTLRQLKVFESVARHLNYTRAAEELFLTQPAVSMQVKQLEESLGVALFEQLGKRIHLTEAGQEVLAYARTVTQQLDELESVLNRIKGLSGGRLRISVATTANYFIPTLLGTFSRRYPEVTVSLDVTNREALLQQLSENTVDLVIMGQPPSGLDVEAEVFMENPLVVVAPPEHPLARQKKIPLKRLQEEVFLVREPGSGTRVAMERFFAEREIHLKTGMEVGSNEAIKQSVQAGLGLGLLSRATIEQELELKRLTVLDVAEFPIMRHWYLVHRRGKRLSAVVEVFKEFMLKETRALLLKQTQNPLPPDQKIKKGGSRRP</sequence>
<dbReference type="SUPFAM" id="SSF53850">
    <property type="entry name" value="Periplasmic binding protein-like II"/>
    <property type="match status" value="1"/>
</dbReference>
<dbReference type="EMBL" id="AP014879">
    <property type="protein sequence ID" value="BAV34703.1"/>
    <property type="molecule type" value="Genomic_DNA"/>
</dbReference>
<dbReference type="FunFam" id="1.10.10.10:FF:000001">
    <property type="entry name" value="LysR family transcriptional regulator"/>
    <property type="match status" value="1"/>
</dbReference>
<dbReference type="AlphaFoldDB" id="A0A1B4XIT4"/>
<dbReference type="OrthoDB" id="5964649at2"/>
<keyword evidence="4" id="KW-0804">Transcription</keyword>
<evidence type="ECO:0000313" key="6">
    <source>
        <dbReference type="EMBL" id="BAV34703.1"/>
    </source>
</evidence>
<gene>
    <name evidence="6" type="ORF">SCL_2426</name>
</gene>
<dbReference type="Pfam" id="PF03466">
    <property type="entry name" value="LysR_substrate"/>
    <property type="match status" value="1"/>
</dbReference>
<dbReference type="InterPro" id="IPR036390">
    <property type="entry name" value="WH_DNA-bd_sf"/>
</dbReference>
<dbReference type="FunCoup" id="A0A1B4XIT4">
    <property type="interactions" value="154"/>
</dbReference>
<organism evidence="6 7">
    <name type="scientific">Sulfuricaulis limicola</name>
    <dbReference type="NCBI Taxonomy" id="1620215"/>
    <lineage>
        <taxon>Bacteria</taxon>
        <taxon>Pseudomonadati</taxon>
        <taxon>Pseudomonadota</taxon>
        <taxon>Gammaproteobacteria</taxon>
        <taxon>Acidiferrobacterales</taxon>
        <taxon>Acidiferrobacteraceae</taxon>
        <taxon>Sulfuricaulis</taxon>
    </lineage>
</organism>
<reference evidence="6 7" key="1">
    <citation type="submission" date="2015-05" db="EMBL/GenBank/DDBJ databases">
        <title>Complete genome sequence of a sulfur-oxidizing gammaproteobacterium strain HA5.</title>
        <authorList>
            <person name="Miura A."/>
            <person name="Kojima H."/>
            <person name="Fukui M."/>
        </authorList>
    </citation>
    <scope>NUCLEOTIDE SEQUENCE [LARGE SCALE GENOMIC DNA]</scope>
    <source>
        <strain evidence="6 7">HA5</strain>
    </source>
</reference>
<keyword evidence="7" id="KW-1185">Reference proteome</keyword>
<accession>A0A1B4XIT4</accession>
<dbReference type="InterPro" id="IPR000847">
    <property type="entry name" value="LysR_HTH_N"/>
</dbReference>